<protein>
    <submittedName>
        <fullName evidence="4">DUF917 domain-containing protein</fullName>
    </submittedName>
</protein>
<reference evidence="4" key="2">
    <citation type="submission" date="2023-10" db="EMBL/GenBank/DDBJ databases">
        <title>Mycolicibacterium fortuitum clinical isolates causing pulmonary infections in humans.</title>
        <authorList>
            <person name="Mejia-Ponce P.M."/>
            <person name="Zenteno-Cuevas R."/>
            <person name="Licona-Cassani C."/>
        </authorList>
    </citation>
    <scope>NUCLEOTIDE SEQUENCE</scope>
    <source>
        <strain evidence="4">M8</strain>
    </source>
</reference>
<proteinExistence type="predicted"/>
<evidence type="ECO:0000313" key="5">
    <source>
        <dbReference type="Proteomes" id="UP000057134"/>
    </source>
</evidence>
<dbReference type="InterPro" id="IPR048350">
    <property type="entry name" value="S-Me-THD-like_C"/>
</dbReference>
<evidence type="ECO:0000259" key="1">
    <source>
        <dbReference type="Pfam" id="PF06032"/>
    </source>
</evidence>
<dbReference type="KEGG" id="mft:XA26_56570"/>
<accession>A0A0N7H9M6</accession>
<reference evidence="3 5" key="1">
    <citation type="journal article" date="2015" name="MBio">
        <title>Enzymatic Degradation of Phenazines Can Generate Energy and Protect Sensitive Organisms from Toxicity.</title>
        <authorList>
            <person name="Costa K.C."/>
            <person name="Bergkessel M."/>
            <person name="Saunders S."/>
            <person name="Korlach J."/>
            <person name="Newman D.K."/>
        </authorList>
    </citation>
    <scope>NUCLEOTIDE SEQUENCE [LARGE SCALE GENOMIC DNA]</scope>
    <source>
        <strain evidence="3 5">CT6</strain>
    </source>
</reference>
<dbReference type="STRING" id="1766.XA26_56570"/>
<dbReference type="Proteomes" id="UP001186041">
    <property type="component" value="Unassembled WGS sequence"/>
</dbReference>
<gene>
    <name evidence="4" type="ORF">R4485_27190</name>
    <name evidence="3" type="ORF">XA26_56570</name>
</gene>
<dbReference type="SUPFAM" id="SSF160991">
    <property type="entry name" value="CV3147-like"/>
    <property type="match status" value="1"/>
</dbReference>
<dbReference type="EMBL" id="CP011269">
    <property type="protein sequence ID" value="ALI29447.1"/>
    <property type="molecule type" value="Genomic_DNA"/>
</dbReference>
<feature type="domain" description="S-Me-THD-like C-terminal" evidence="2">
    <location>
        <begin position="169"/>
        <end position="347"/>
    </location>
</feature>
<sequence>MEQVSESRVDDLMRGAVHFGSGGGGGPHLGRQMLIAAIREYGSIPLVKPGELDADGLVLPIVHAGAPYALLEKAHDTDQAKTLRAAVEARAGRECVAVLPVQRAGFNVAVALTVAAQLGLPCLDADLMRRCFPSIDMTLLQLAGRPVRPMTAVGSAGVVTEFPSGADTVLGELLRAIMPALGLVALISAFEVTVGDCARLGIDGSISECWHIGEALGRVAPGSAADDYAKLFAICGGRVLCTGTVVEVMQDSTDAFPRGVLSLQTRQDFVRVDFQNENLVVSREGEVLATVPDVISLADVDTSELVQTVDLVVGQEVHVIVSPVDHRWRTPAGLAIVGPSAFGYPVEPVLCGGPPHPTR</sequence>
<dbReference type="EMBL" id="JAWLVV010000032">
    <property type="protein sequence ID" value="MDV7293843.1"/>
    <property type="molecule type" value="Genomic_DNA"/>
</dbReference>
<dbReference type="Gene3D" id="3.40.1610.10">
    <property type="entry name" value="CV3147-like domain"/>
    <property type="match status" value="1"/>
</dbReference>
<dbReference type="Pfam" id="PF06032">
    <property type="entry name" value="S-Me-THD_N"/>
    <property type="match status" value="1"/>
</dbReference>
<dbReference type="InterPro" id="IPR027479">
    <property type="entry name" value="S-Me-THD_N_sf"/>
</dbReference>
<evidence type="ECO:0000313" key="3">
    <source>
        <dbReference type="EMBL" id="ALI29447.1"/>
    </source>
</evidence>
<evidence type="ECO:0000259" key="2">
    <source>
        <dbReference type="Pfam" id="PF20906"/>
    </source>
</evidence>
<dbReference type="Proteomes" id="UP000057134">
    <property type="component" value="Chromosome"/>
</dbReference>
<dbReference type="PATRIC" id="fig|1766.6.peg.5628"/>
<dbReference type="Pfam" id="PF20906">
    <property type="entry name" value="S-Me-THD_C"/>
    <property type="match status" value="1"/>
</dbReference>
<keyword evidence="5" id="KW-1185">Reference proteome</keyword>
<organism evidence="3 5">
    <name type="scientific">Mycolicibacterium fortuitum</name>
    <name type="common">Mycobacterium fortuitum</name>
    <dbReference type="NCBI Taxonomy" id="1766"/>
    <lineage>
        <taxon>Bacteria</taxon>
        <taxon>Bacillati</taxon>
        <taxon>Actinomycetota</taxon>
        <taxon>Actinomycetes</taxon>
        <taxon>Mycobacteriales</taxon>
        <taxon>Mycobacteriaceae</taxon>
        <taxon>Mycolicibacterium</taxon>
    </lineage>
</organism>
<dbReference type="AlphaFoldDB" id="A0A0N7H9M6"/>
<dbReference type="Gene3D" id="2.40.390.10">
    <property type="entry name" value="CV3147-like"/>
    <property type="match status" value="1"/>
</dbReference>
<dbReference type="InterPro" id="IPR010318">
    <property type="entry name" value="S-Me-THD_N"/>
</dbReference>
<dbReference type="InterPro" id="IPR024071">
    <property type="entry name" value="S-Me-THD_C_sf"/>
</dbReference>
<feature type="domain" description="S-Me-THD N-terminal" evidence="1">
    <location>
        <begin position="9"/>
        <end position="159"/>
    </location>
</feature>
<name>A0A0N7H9M6_MYCFO</name>
<dbReference type="RefSeq" id="WP_054603648.1">
    <property type="nucleotide sequence ID" value="NZ_CP011269.1"/>
</dbReference>
<evidence type="ECO:0000313" key="4">
    <source>
        <dbReference type="EMBL" id="MDV7293843.1"/>
    </source>
</evidence>